<dbReference type="RefSeq" id="WP_266058664.1">
    <property type="nucleotide sequence ID" value="NZ_JAPFQN010000013.1"/>
</dbReference>
<gene>
    <name evidence="2" type="ORF">OO013_19170</name>
</gene>
<reference evidence="2 3" key="1">
    <citation type="submission" date="2022-11" db="EMBL/GenBank/DDBJ databases">
        <title>The characterization of three novel Bacteroidetes species and genomic analysis of their roles in tidal elemental geochemical cycles.</title>
        <authorList>
            <person name="Ma K."/>
        </authorList>
    </citation>
    <scope>NUCLEOTIDE SEQUENCE [LARGE SCALE GENOMIC DNA]</scope>
    <source>
        <strain evidence="2 3">M17</strain>
    </source>
</reference>
<evidence type="ECO:0000313" key="2">
    <source>
        <dbReference type="EMBL" id="MCX2746011.1"/>
    </source>
</evidence>
<comment type="caution">
    <text evidence="2">The sequence shown here is derived from an EMBL/GenBank/DDBJ whole genome shotgun (WGS) entry which is preliminary data.</text>
</comment>
<evidence type="ECO:0000313" key="3">
    <source>
        <dbReference type="Proteomes" id="UP001209885"/>
    </source>
</evidence>
<evidence type="ECO:0000256" key="1">
    <source>
        <dbReference type="SAM" id="SignalP"/>
    </source>
</evidence>
<proteinExistence type="predicted"/>
<evidence type="ECO:0008006" key="4">
    <source>
        <dbReference type="Google" id="ProtNLM"/>
    </source>
</evidence>
<organism evidence="2 3">
    <name type="scientific">Mangrovivirga halotolerans</name>
    <dbReference type="NCBI Taxonomy" id="2993936"/>
    <lineage>
        <taxon>Bacteria</taxon>
        <taxon>Pseudomonadati</taxon>
        <taxon>Bacteroidota</taxon>
        <taxon>Cytophagia</taxon>
        <taxon>Cytophagales</taxon>
        <taxon>Mangrovivirgaceae</taxon>
        <taxon>Mangrovivirga</taxon>
    </lineage>
</organism>
<feature type="chain" id="PRO_5046742721" description="Outer membrane protein beta-barrel domain-containing protein" evidence="1">
    <location>
        <begin position="21"/>
        <end position="140"/>
    </location>
</feature>
<keyword evidence="3" id="KW-1185">Reference proteome</keyword>
<name>A0ABT3RWH0_9BACT</name>
<dbReference type="Proteomes" id="UP001209885">
    <property type="component" value="Unassembled WGS sequence"/>
</dbReference>
<sequence>MKRILFFGLFLYLGLSSSNAQNTGSWMLHGGLDIYKTDNYGLFEKAQIGLEADYFIRDNFSVSGGVEIWRNTTRLALGMRFYPVQPVYIRFRGLIGDNSDANLGFGYAHPISGNLKWDFIGDYYFDQGEFAIRTGLSVIL</sequence>
<feature type="signal peptide" evidence="1">
    <location>
        <begin position="1"/>
        <end position="20"/>
    </location>
</feature>
<keyword evidence="1" id="KW-0732">Signal</keyword>
<protein>
    <recommendedName>
        <fullName evidence="4">Outer membrane protein beta-barrel domain-containing protein</fullName>
    </recommendedName>
</protein>
<dbReference type="EMBL" id="JAPFQN010000013">
    <property type="protein sequence ID" value="MCX2746011.1"/>
    <property type="molecule type" value="Genomic_DNA"/>
</dbReference>
<accession>A0ABT3RWH0</accession>